<evidence type="ECO:0000256" key="1">
    <source>
        <dbReference type="SAM" id="MobiDB-lite"/>
    </source>
</evidence>
<dbReference type="AlphaFoldDB" id="A0A7J7XS95"/>
<sequence>MEQKLLQQVKGLKPGRVGSGLTSLQHRPLGSWWLGAQLAETRELQSGVPVMQRIPLATTVSLEQAARQQEPSGAVRNMAFTSTLDLVGAQCERPRDCRDRKHTFSSRLSSRAEMLFAAPSDGQRESCHPALSSEAVLEAGKSKIKAPADWVSARNLSPELRARPLDFPAEHAAEGVPSTTAALRFHGRPLPSSLRETHVCTDGHPQPLELPPMASAAEEMAPGSHHLSCSGSTQGLGPEANPEVGPNLRATSENTP</sequence>
<dbReference type="Proteomes" id="UP000585614">
    <property type="component" value="Unassembled WGS sequence"/>
</dbReference>
<feature type="compositionally biased region" description="Low complexity" evidence="1">
    <location>
        <begin position="211"/>
        <end position="222"/>
    </location>
</feature>
<dbReference type="EMBL" id="JACAGC010000008">
    <property type="protein sequence ID" value="KAF6352509.1"/>
    <property type="molecule type" value="Genomic_DNA"/>
</dbReference>
<organism evidence="2 3">
    <name type="scientific">Rhinolophus ferrumequinum</name>
    <name type="common">Greater horseshoe bat</name>
    <dbReference type="NCBI Taxonomy" id="59479"/>
    <lineage>
        <taxon>Eukaryota</taxon>
        <taxon>Metazoa</taxon>
        <taxon>Chordata</taxon>
        <taxon>Craniata</taxon>
        <taxon>Vertebrata</taxon>
        <taxon>Euteleostomi</taxon>
        <taxon>Mammalia</taxon>
        <taxon>Eutheria</taxon>
        <taxon>Laurasiatheria</taxon>
        <taxon>Chiroptera</taxon>
        <taxon>Yinpterochiroptera</taxon>
        <taxon>Rhinolophoidea</taxon>
        <taxon>Rhinolophidae</taxon>
        <taxon>Rhinolophinae</taxon>
        <taxon>Rhinolophus</taxon>
    </lineage>
</organism>
<evidence type="ECO:0000313" key="2">
    <source>
        <dbReference type="EMBL" id="KAF6352509.1"/>
    </source>
</evidence>
<protein>
    <submittedName>
        <fullName evidence="2">Spectrin beta, non-erythrocytic 5</fullName>
    </submittedName>
</protein>
<proteinExistence type="predicted"/>
<evidence type="ECO:0000313" key="3">
    <source>
        <dbReference type="Proteomes" id="UP000585614"/>
    </source>
</evidence>
<gene>
    <name evidence="2" type="ORF">mRhiFer1_016116</name>
</gene>
<feature type="region of interest" description="Disordered" evidence="1">
    <location>
        <begin position="198"/>
        <end position="256"/>
    </location>
</feature>
<reference evidence="2 3" key="1">
    <citation type="journal article" date="2020" name="Nature">
        <title>Six reference-quality genomes reveal evolution of bat adaptations.</title>
        <authorList>
            <person name="Jebb D."/>
            <person name="Huang Z."/>
            <person name="Pippel M."/>
            <person name="Hughes G.M."/>
            <person name="Lavrichenko K."/>
            <person name="Devanna P."/>
            <person name="Winkler S."/>
            <person name="Jermiin L.S."/>
            <person name="Skirmuntt E.C."/>
            <person name="Katzourakis A."/>
            <person name="Burkitt-Gray L."/>
            <person name="Ray D.A."/>
            <person name="Sullivan K.A.M."/>
            <person name="Roscito J.G."/>
            <person name="Kirilenko B.M."/>
            <person name="Davalos L.M."/>
            <person name="Corthals A.P."/>
            <person name="Power M.L."/>
            <person name="Jones G."/>
            <person name="Ransome R.D."/>
            <person name="Dechmann D.K.N."/>
            <person name="Locatelli A.G."/>
            <person name="Puechmaille S.J."/>
            <person name="Fedrigo O."/>
            <person name="Jarvis E.D."/>
            <person name="Hiller M."/>
            <person name="Vernes S.C."/>
            <person name="Myers E.W."/>
            <person name="Teeling E.C."/>
        </authorList>
    </citation>
    <scope>NUCLEOTIDE SEQUENCE [LARGE SCALE GENOMIC DNA]</scope>
    <source>
        <strain evidence="2">MRhiFer1</strain>
        <tissue evidence="2">Lung</tissue>
    </source>
</reference>
<name>A0A7J7XS95_RHIFE</name>
<accession>A0A7J7XS95</accession>
<comment type="caution">
    <text evidence="2">The sequence shown here is derived from an EMBL/GenBank/DDBJ whole genome shotgun (WGS) entry which is preliminary data.</text>
</comment>